<evidence type="ECO:0008006" key="11">
    <source>
        <dbReference type="Google" id="ProtNLM"/>
    </source>
</evidence>
<evidence type="ECO:0000256" key="4">
    <source>
        <dbReference type="ARBA" id="ARBA00022794"/>
    </source>
</evidence>
<dbReference type="GO" id="GO:0042073">
    <property type="term" value="P:intraciliary transport"/>
    <property type="evidence" value="ECO:0007669"/>
    <property type="project" value="TreeGrafter"/>
</dbReference>
<keyword evidence="6" id="KW-0969">Cilium</keyword>
<dbReference type="GO" id="GO:0030992">
    <property type="term" value="C:intraciliary transport particle B"/>
    <property type="evidence" value="ECO:0007669"/>
    <property type="project" value="TreeGrafter"/>
</dbReference>
<feature type="repeat" description="TPR" evidence="8">
    <location>
        <begin position="45"/>
        <end position="78"/>
    </location>
</feature>
<evidence type="ECO:0000256" key="5">
    <source>
        <dbReference type="ARBA" id="ARBA00022803"/>
    </source>
</evidence>
<dbReference type="PANTHER" id="PTHR20931:SF0">
    <property type="entry name" value="TETRATRICOPEPTIDE REPEAT PROTEIN 30"/>
    <property type="match status" value="1"/>
</dbReference>
<dbReference type="PROSITE" id="PS50005">
    <property type="entry name" value="TPR"/>
    <property type="match status" value="1"/>
</dbReference>
<name>A0A8S1JG07_9CHLO</name>
<comment type="subcellular location">
    <subcellularLocation>
        <location evidence="1">Cell projection</location>
        <location evidence="1">Cilium</location>
    </subcellularLocation>
</comment>
<evidence type="ECO:0000256" key="7">
    <source>
        <dbReference type="ARBA" id="ARBA00023273"/>
    </source>
</evidence>
<comment type="similarity">
    <text evidence="2">Belongs to the TTC30/dfy-1/fleer family.</text>
</comment>
<evidence type="ECO:0000256" key="1">
    <source>
        <dbReference type="ARBA" id="ARBA00004138"/>
    </source>
</evidence>
<comment type="caution">
    <text evidence="9">The sequence shown here is derived from an EMBL/GenBank/DDBJ whole genome shotgun (WGS) entry which is preliminary data.</text>
</comment>
<reference evidence="9" key="1">
    <citation type="submission" date="2020-12" db="EMBL/GenBank/DDBJ databases">
        <authorList>
            <person name="Iha C."/>
        </authorList>
    </citation>
    <scope>NUCLEOTIDE SEQUENCE</scope>
</reference>
<organism evidence="9 10">
    <name type="scientific">Ostreobium quekettii</name>
    <dbReference type="NCBI Taxonomy" id="121088"/>
    <lineage>
        <taxon>Eukaryota</taxon>
        <taxon>Viridiplantae</taxon>
        <taxon>Chlorophyta</taxon>
        <taxon>core chlorophytes</taxon>
        <taxon>Ulvophyceae</taxon>
        <taxon>TCBD clade</taxon>
        <taxon>Bryopsidales</taxon>
        <taxon>Ostreobineae</taxon>
        <taxon>Ostreobiaceae</taxon>
        <taxon>Ostreobium</taxon>
    </lineage>
</organism>
<protein>
    <recommendedName>
        <fullName evidence="11">Tetratricopeptide repeat protein</fullName>
    </recommendedName>
</protein>
<accession>A0A8S1JG07</accession>
<keyword evidence="3" id="KW-0677">Repeat</keyword>
<dbReference type="Pfam" id="PF14559">
    <property type="entry name" value="TPR_19"/>
    <property type="match status" value="1"/>
</dbReference>
<evidence type="ECO:0000256" key="2">
    <source>
        <dbReference type="ARBA" id="ARBA00009522"/>
    </source>
</evidence>
<keyword evidence="5 8" id="KW-0802">TPR repeat</keyword>
<gene>
    <name evidence="9" type="ORF">OSTQU699_LOCUS10451</name>
</gene>
<evidence type="ECO:0000313" key="10">
    <source>
        <dbReference type="Proteomes" id="UP000708148"/>
    </source>
</evidence>
<evidence type="ECO:0000256" key="8">
    <source>
        <dbReference type="PROSITE-ProRule" id="PRU00339"/>
    </source>
</evidence>
<dbReference type="InterPro" id="IPR011990">
    <property type="entry name" value="TPR-like_helical_dom_sf"/>
</dbReference>
<keyword evidence="7" id="KW-0966">Cell projection</keyword>
<dbReference type="SUPFAM" id="SSF48452">
    <property type="entry name" value="TPR-like"/>
    <property type="match status" value="1"/>
</dbReference>
<sequence length="132" mass="15007">MVVLVAPQVTHGNFTQTVYGYIRDQKLEAAITVLQNQWQRIPENRAALSLLGYCYYHLGSYPAAAEMYEQLVRLHPDNQDYRLYYAQSLCKSGMYAEATKAATAVKNRQAQVTALHFAVKYEQDDIPGEDNL</sequence>
<dbReference type="GO" id="GO:0005879">
    <property type="term" value="C:axonemal microtubule"/>
    <property type="evidence" value="ECO:0007669"/>
    <property type="project" value="TreeGrafter"/>
</dbReference>
<dbReference type="EMBL" id="CAJHUC010003017">
    <property type="protein sequence ID" value="CAD7705096.1"/>
    <property type="molecule type" value="Genomic_DNA"/>
</dbReference>
<dbReference type="PANTHER" id="PTHR20931">
    <property type="entry name" value="TETRATRICOPEPTIDE REPEAT PROTEIN 30"/>
    <property type="match status" value="1"/>
</dbReference>
<evidence type="ECO:0000313" key="9">
    <source>
        <dbReference type="EMBL" id="CAD7705096.1"/>
    </source>
</evidence>
<evidence type="ECO:0000256" key="3">
    <source>
        <dbReference type="ARBA" id="ARBA00022737"/>
    </source>
</evidence>
<keyword evidence="10" id="KW-1185">Reference proteome</keyword>
<dbReference type="SMART" id="SM00028">
    <property type="entry name" value="TPR"/>
    <property type="match status" value="1"/>
</dbReference>
<evidence type="ECO:0000256" key="6">
    <source>
        <dbReference type="ARBA" id="ARBA00023069"/>
    </source>
</evidence>
<proteinExistence type="inferred from homology"/>
<dbReference type="InterPro" id="IPR039941">
    <property type="entry name" value="TT30"/>
</dbReference>
<keyword evidence="4" id="KW-0970">Cilium biogenesis/degradation</keyword>
<dbReference type="AlphaFoldDB" id="A0A8S1JG07"/>
<dbReference type="GO" id="GO:0120170">
    <property type="term" value="F:intraciliary transport particle B binding"/>
    <property type="evidence" value="ECO:0007669"/>
    <property type="project" value="TreeGrafter"/>
</dbReference>
<dbReference type="InterPro" id="IPR019734">
    <property type="entry name" value="TPR_rpt"/>
</dbReference>
<dbReference type="Proteomes" id="UP000708148">
    <property type="component" value="Unassembled WGS sequence"/>
</dbReference>
<dbReference type="OrthoDB" id="10249577at2759"/>
<dbReference type="Gene3D" id="1.25.40.10">
    <property type="entry name" value="Tetratricopeptide repeat domain"/>
    <property type="match status" value="1"/>
</dbReference>